<dbReference type="GO" id="GO:0070681">
    <property type="term" value="P:glutaminyl-tRNAGln biosynthesis via transamidation"/>
    <property type="evidence" value="ECO:0007669"/>
    <property type="project" value="UniProtKB-UniRule"/>
</dbReference>
<comment type="similarity">
    <text evidence="2">Belongs to the GatC family.</text>
</comment>
<name>A0A1D2N0M2_ORCCI</name>
<dbReference type="OrthoDB" id="5394539at2759"/>
<dbReference type="AlphaFoldDB" id="A0A1D2N0M2"/>
<keyword evidence="3" id="KW-0808">Transferase</keyword>
<dbReference type="GO" id="GO:0016740">
    <property type="term" value="F:transferase activity"/>
    <property type="evidence" value="ECO:0007669"/>
    <property type="project" value="UniProtKB-KW"/>
</dbReference>
<dbReference type="InterPro" id="IPR036113">
    <property type="entry name" value="Asp/Glu-ADT_sf_sub_c"/>
</dbReference>
<dbReference type="Proteomes" id="UP000094527">
    <property type="component" value="Unassembled WGS sequence"/>
</dbReference>
<evidence type="ECO:0000313" key="3">
    <source>
        <dbReference type="EMBL" id="ODM98819.1"/>
    </source>
</evidence>
<dbReference type="GO" id="GO:0030956">
    <property type="term" value="C:glutamyl-tRNA(Gln) amidotransferase complex"/>
    <property type="evidence" value="ECO:0007669"/>
    <property type="project" value="UniProtKB-UniRule"/>
</dbReference>
<accession>A0A1D2N0M2</accession>
<dbReference type="GO" id="GO:0005524">
    <property type="term" value="F:ATP binding"/>
    <property type="evidence" value="ECO:0007669"/>
    <property type="project" value="UniProtKB-KW"/>
</dbReference>
<dbReference type="STRING" id="48709.A0A1D2N0M2"/>
<dbReference type="Pfam" id="PF02686">
    <property type="entry name" value="GatC"/>
    <property type="match status" value="1"/>
</dbReference>
<comment type="catalytic activity">
    <reaction evidence="2">
        <text>L-glutamyl-tRNA(Gln) + L-glutamine + ATP + H2O = L-glutaminyl-tRNA(Gln) + L-glutamate + ADP + phosphate + H(+)</text>
        <dbReference type="Rhea" id="RHEA:17521"/>
        <dbReference type="Rhea" id="RHEA-COMP:9681"/>
        <dbReference type="Rhea" id="RHEA-COMP:9684"/>
        <dbReference type="ChEBI" id="CHEBI:15377"/>
        <dbReference type="ChEBI" id="CHEBI:15378"/>
        <dbReference type="ChEBI" id="CHEBI:29985"/>
        <dbReference type="ChEBI" id="CHEBI:30616"/>
        <dbReference type="ChEBI" id="CHEBI:43474"/>
        <dbReference type="ChEBI" id="CHEBI:58359"/>
        <dbReference type="ChEBI" id="CHEBI:78520"/>
        <dbReference type="ChEBI" id="CHEBI:78521"/>
        <dbReference type="ChEBI" id="CHEBI:456216"/>
    </reaction>
</comment>
<keyword evidence="2" id="KW-0496">Mitochondrion</keyword>
<dbReference type="SUPFAM" id="SSF141000">
    <property type="entry name" value="Glu-tRNAGln amidotransferase C subunit"/>
    <property type="match status" value="1"/>
</dbReference>
<dbReference type="HAMAP" id="MF_00122">
    <property type="entry name" value="GatC"/>
    <property type="match status" value="1"/>
</dbReference>
<comment type="subcellular location">
    <subcellularLocation>
        <location evidence="2">Mitochondrion</location>
    </subcellularLocation>
</comment>
<keyword evidence="2" id="KW-0067">ATP-binding</keyword>
<comment type="function">
    <text evidence="2">Allows the formation of correctly charged Gln-tRNA(Gln) through the transamidation of misacylated Glu-tRNA(Gln) in the mitochondria. The reaction takes place in the presence of glutamine and ATP through an activated gamma-phospho-Glu-tRNA(Gln).</text>
</comment>
<dbReference type="NCBIfam" id="TIGR00135">
    <property type="entry name" value="gatC"/>
    <property type="match status" value="1"/>
</dbReference>
<gene>
    <name evidence="3" type="ORF">Ocin01_07863</name>
</gene>
<evidence type="ECO:0000256" key="2">
    <source>
        <dbReference type="HAMAP-Rule" id="MF_03149"/>
    </source>
</evidence>
<organism evidence="3 4">
    <name type="scientific">Orchesella cincta</name>
    <name type="common">Springtail</name>
    <name type="synonym">Podura cincta</name>
    <dbReference type="NCBI Taxonomy" id="48709"/>
    <lineage>
        <taxon>Eukaryota</taxon>
        <taxon>Metazoa</taxon>
        <taxon>Ecdysozoa</taxon>
        <taxon>Arthropoda</taxon>
        <taxon>Hexapoda</taxon>
        <taxon>Collembola</taxon>
        <taxon>Entomobryomorpha</taxon>
        <taxon>Entomobryoidea</taxon>
        <taxon>Orchesellidae</taxon>
        <taxon>Orchesellinae</taxon>
        <taxon>Orchesella</taxon>
    </lineage>
</organism>
<dbReference type="GO" id="GO:0005739">
    <property type="term" value="C:mitochondrion"/>
    <property type="evidence" value="ECO:0007669"/>
    <property type="project" value="UniProtKB-SubCell"/>
</dbReference>
<reference evidence="3 4" key="1">
    <citation type="journal article" date="2016" name="Genome Biol. Evol.">
        <title>Gene Family Evolution Reflects Adaptation to Soil Environmental Stressors in the Genome of the Collembolan Orchesella cincta.</title>
        <authorList>
            <person name="Faddeeva-Vakhrusheva A."/>
            <person name="Derks M.F."/>
            <person name="Anvar S.Y."/>
            <person name="Agamennone V."/>
            <person name="Suring W."/>
            <person name="Smit S."/>
            <person name="van Straalen N.M."/>
            <person name="Roelofs D."/>
        </authorList>
    </citation>
    <scope>NUCLEOTIDE SEQUENCE [LARGE SCALE GENOMIC DNA]</scope>
    <source>
        <tissue evidence="3">Mixed pool</tissue>
    </source>
</reference>
<sequence>MQKRYFSSVIKNFNVRTHVGKQKHYLSTSWTLDTRLESLSSCRWIPRLTNLDSFRNFHSSLLNNSSQDNGGKLSSGEKLSSDLVHHLERTSLVDFDSAEAVTRLTEAVRFADQLFEVNTEGVEPLVTVLENESLYLREDIAEQTNRKDILKNASVTEEDYFVAPPGNIPLEPTSKF</sequence>
<dbReference type="GO" id="GO:0050567">
    <property type="term" value="F:glutaminyl-tRNA synthase (glutamine-hydrolyzing) activity"/>
    <property type="evidence" value="ECO:0007669"/>
    <property type="project" value="UniProtKB-UniRule"/>
</dbReference>
<evidence type="ECO:0000256" key="1">
    <source>
        <dbReference type="ARBA" id="ARBA00022741"/>
    </source>
</evidence>
<keyword evidence="1 2" id="KW-0547">Nucleotide-binding</keyword>
<keyword evidence="2" id="KW-0648">Protein biosynthesis</keyword>
<dbReference type="PANTHER" id="PTHR15004:SF0">
    <property type="entry name" value="GLUTAMYL-TRNA(GLN) AMIDOTRANSFERASE SUBUNIT C, MITOCHONDRIAL"/>
    <property type="match status" value="1"/>
</dbReference>
<proteinExistence type="inferred from homology"/>
<evidence type="ECO:0000313" key="4">
    <source>
        <dbReference type="Proteomes" id="UP000094527"/>
    </source>
</evidence>
<keyword evidence="2" id="KW-0436">Ligase</keyword>
<comment type="subunit">
    <text evidence="2">Subunit of the heterotrimeric GatCAB amidotransferase (AdT) complex, composed of A, B and C subunits.</text>
</comment>
<keyword evidence="4" id="KW-1185">Reference proteome</keyword>
<dbReference type="EC" id="6.3.5.-" evidence="2"/>
<dbReference type="PANTHER" id="PTHR15004">
    <property type="entry name" value="GLUTAMYL-TRNA(GLN) AMIDOTRANSFERASE SUBUNIT C, MITOCHONDRIAL"/>
    <property type="match status" value="1"/>
</dbReference>
<dbReference type="GO" id="GO:0006450">
    <property type="term" value="P:regulation of translational fidelity"/>
    <property type="evidence" value="ECO:0007669"/>
    <property type="project" value="InterPro"/>
</dbReference>
<comment type="caution">
    <text evidence="3">The sequence shown here is derived from an EMBL/GenBank/DDBJ whole genome shotgun (WGS) entry which is preliminary data.</text>
</comment>
<dbReference type="EMBL" id="LJIJ01000320">
    <property type="protein sequence ID" value="ODM98819.1"/>
    <property type="molecule type" value="Genomic_DNA"/>
</dbReference>
<protein>
    <recommendedName>
        <fullName evidence="2">Glutamyl-tRNA(Gln) amidotransferase subunit C, mitochondrial</fullName>
        <shortName evidence="2">Glu-AdT subunit C</shortName>
        <ecNumber evidence="2">6.3.5.-</ecNumber>
    </recommendedName>
</protein>
<dbReference type="InterPro" id="IPR003837">
    <property type="entry name" value="GatC"/>
</dbReference>
<dbReference type="GO" id="GO:0032543">
    <property type="term" value="P:mitochondrial translation"/>
    <property type="evidence" value="ECO:0007669"/>
    <property type="project" value="UniProtKB-UniRule"/>
</dbReference>